<evidence type="ECO:0000256" key="3">
    <source>
        <dbReference type="ARBA" id="ARBA00022692"/>
    </source>
</evidence>
<dbReference type="GO" id="GO:0016020">
    <property type="term" value="C:membrane"/>
    <property type="evidence" value="ECO:0007669"/>
    <property type="project" value="UniProtKB-SubCell"/>
</dbReference>
<dbReference type="PROSITE" id="PS00216">
    <property type="entry name" value="SUGAR_TRANSPORT_1"/>
    <property type="match status" value="1"/>
</dbReference>
<dbReference type="Pfam" id="PF07690">
    <property type="entry name" value="MFS_1"/>
    <property type="match status" value="1"/>
</dbReference>
<feature type="transmembrane region" description="Helical" evidence="6">
    <location>
        <begin position="126"/>
        <end position="147"/>
    </location>
</feature>
<feature type="transmembrane region" description="Helical" evidence="6">
    <location>
        <begin position="455"/>
        <end position="472"/>
    </location>
</feature>
<evidence type="ECO:0000256" key="2">
    <source>
        <dbReference type="ARBA" id="ARBA00022448"/>
    </source>
</evidence>
<dbReference type="FunFam" id="1.20.1250.20:FF:000503">
    <property type="entry name" value="Drug resistance transporter, EmrB/QacA subfamily"/>
    <property type="match status" value="1"/>
</dbReference>
<dbReference type="PROSITE" id="PS50850">
    <property type="entry name" value="MFS"/>
    <property type="match status" value="1"/>
</dbReference>
<name>A0A7C4EW20_9BACT</name>
<evidence type="ECO:0000256" key="5">
    <source>
        <dbReference type="ARBA" id="ARBA00023136"/>
    </source>
</evidence>
<dbReference type="PANTHER" id="PTHR42718:SF9">
    <property type="entry name" value="MAJOR FACILITATOR SUPERFAMILY MULTIDRUG TRANSPORTER MFSC"/>
    <property type="match status" value="1"/>
</dbReference>
<proteinExistence type="predicted"/>
<feature type="transmembrane region" description="Helical" evidence="6">
    <location>
        <begin position="281"/>
        <end position="306"/>
    </location>
</feature>
<feature type="transmembrane region" description="Helical" evidence="6">
    <location>
        <begin position="183"/>
        <end position="205"/>
    </location>
</feature>
<feature type="transmembrane region" description="Helical" evidence="6">
    <location>
        <begin position="65"/>
        <end position="85"/>
    </location>
</feature>
<evidence type="ECO:0000259" key="7">
    <source>
        <dbReference type="PROSITE" id="PS50850"/>
    </source>
</evidence>
<dbReference type="Gene3D" id="1.20.1720.10">
    <property type="entry name" value="Multidrug resistance protein D"/>
    <property type="match status" value="1"/>
</dbReference>
<keyword evidence="4 6" id="KW-1133">Transmembrane helix</keyword>
<organism evidence="8">
    <name type="scientific">Desulfomonile tiedjei</name>
    <dbReference type="NCBI Taxonomy" id="2358"/>
    <lineage>
        <taxon>Bacteria</taxon>
        <taxon>Pseudomonadati</taxon>
        <taxon>Thermodesulfobacteriota</taxon>
        <taxon>Desulfomonilia</taxon>
        <taxon>Desulfomonilales</taxon>
        <taxon>Desulfomonilaceae</taxon>
        <taxon>Desulfomonile</taxon>
    </lineage>
</organism>
<dbReference type="CDD" id="cd17321">
    <property type="entry name" value="MFS_MMR_MDR_like"/>
    <property type="match status" value="1"/>
</dbReference>
<dbReference type="InterPro" id="IPR020846">
    <property type="entry name" value="MFS_dom"/>
</dbReference>
<evidence type="ECO:0000313" key="8">
    <source>
        <dbReference type="EMBL" id="HGH61693.1"/>
    </source>
</evidence>
<feature type="transmembrane region" description="Helical" evidence="6">
    <location>
        <begin position="31"/>
        <end position="53"/>
    </location>
</feature>
<dbReference type="InterPro" id="IPR036259">
    <property type="entry name" value="MFS_trans_sf"/>
</dbReference>
<feature type="transmembrane region" description="Helical" evidence="6">
    <location>
        <begin position="156"/>
        <end position="177"/>
    </location>
</feature>
<feature type="transmembrane region" description="Helical" evidence="6">
    <location>
        <begin position="347"/>
        <end position="365"/>
    </location>
</feature>
<evidence type="ECO:0000256" key="6">
    <source>
        <dbReference type="SAM" id="Phobius"/>
    </source>
</evidence>
<reference evidence="8" key="1">
    <citation type="journal article" date="2020" name="mSystems">
        <title>Genome- and Community-Level Interaction Insights into Carbon Utilization and Element Cycling Functions of Hydrothermarchaeota in Hydrothermal Sediment.</title>
        <authorList>
            <person name="Zhou Z."/>
            <person name="Liu Y."/>
            <person name="Xu W."/>
            <person name="Pan J."/>
            <person name="Luo Z.H."/>
            <person name="Li M."/>
        </authorList>
    </citation>
    <scope>NUCLEOTIDE SEQUENCE [LARGE SCALE GENOMIC DNA]</scope>
    <source>
        <strain evidence="8">SpSt-769</strain>
    </source>
</reference>
<dbReference type="PRINTS" id="PR01036">
    <property type="entry name" value="TCRTETB"/>
</dbReference>
<feature type="transmembrane region" description="Helical" evidence="6">
    <location>
        <begin position="242"/>
        <end position="261"/>
    </location>
</feature>
<comment type="caution">
    <text evidence="8">The sequence shown here is derived from an EMBL/GenBank/DDBJ whole genome shotgun (WGS) entry which is preliminary data.</text>
</comment>
<keyword evidence="3 6" id="KW-0812">Transmembrane</keyword>
<dbReference type="InterPro" id="IPR011701">
    <property type="entry name" value="MFS"/>
</dbReference>
<dbReference type="Gene3D" id="1.20.1250.20">
    <property type="entry name" value="MFS general substrate transporter like domains"/>
    <property type="match status" value="1"/>
</dbReference>
<feature type="domain" description="Major facilitator superfamily (MFS) profile" evidence="7">
    <location>
        <begin position="31"/>
        <end position="478"/>
    </location>
</feature>
<evidence type="ECO:0000256" key="1">
    <source>
        <dbReference type="ARBA" id="ARBA00004141"/>
    </source>
</evidence>
<dbReference type="AlphaFoldDB" id="A0A7C4EW20"/>
<feature type="transmembrane region" description="Helical" evidence="6">
    <location>
        <begin position="371"/>
        <end position="392"/>
    </location>
</feature>
<sequence length="479" mass="51657">MDSRTRVVALEQCDAETREFTLVDEKTKRSVLLVATLSGLVTPFMASSVNVALPQIQDEFHIDAIMLAWIQTSYLLATAMFLVPLGKLADIYGRRVIFSYGMSVFTIASCLSAASLNLYMLLAARVLQGIGASMIFGTGIAMIAAVFPPGERGRAIGLNVTAVYIGLSTGPFVGGLLTQYLSWRAVFAVVAPMGILTVLVCVLRLRWTRSDRVKEAVDIRGSFLYAASILLFMLGLSTVPAMKGFALIVGGVAFFAMFTRWELKVPFPVLNLELFRTNRGFTLSSAAALINYSATFAVTFLLSLYLQYIKGLAPTKTGMVLMIQPLTMAILSPLAGALSDRIEPQKIASTGMALTATGLLFMTVLGETSPISWVLLDLILLGLGFALFSSPNMNAIMTSVEQRFYGLAAGVVGSMRLLGQTMSMGIASVMFALYIGPVKITAEVHPLFLECFKTSFLVFGCICLIGIPASLARGKIIRK</sequence>
<protein>
    <submittedName>
        <fullName evidence="8">MFS transporter</fullName>
    </submittedName>
</protein>
<dbReference type="GO" id="GO:0022857">
    <property type="term" value="F:transmembrane transporter activity"/>
    <property type="evidence" value="ECO:0007669"/>
    <property type="project" value="InterPro"/>
</dbReference>
<feature type="transmembrane region" description="Helical" evidence="6">
    <location>
        <begin position="217"/>
        <end position="236"/>
    </location>
</feature>
<gene>
    <name evidence="8" type="ORF">ENV54_10385</name>
</gene>
<dbReference type="InterPro" id="IPR005829">
    <property type="entry name" value="Sugar_transporter_CS"/>
</dbReference>
<feature type="transmembrane region" description="Helical" evidence="6">
    <location>
        <begin position="318"/>
        <end position="335"/>
    </location>
</feature>
<feature type="transmembrane region" description="Helical" evidence="6">
    <location>
        <begin position="97"/>
        <end position="120"/>
    </location>
</feature>
<comment type="subcellular location">
    <subcellularLocation>
        <location evidence="1">Membrane</location>
        <topology evidence="1">Multi-pass membrane protein</topology>
    </subcellularLocation>
</comment>
<keyword evidence="5 6" id="KW-0472">Membrane</keyword>
<keyword evidence="2" id="KW-0813">Transport</keyword>
<dbReference type="PANTHER" id="PTHR42718">
    <property type="entry name" value="MAJOR FACILITATOR SUPERFAMILY MULTIDRUG TRANSPORTER MFSC"/>
    <property type="match status" value="1"/>
</dbReference>
<accession>A0A7C4EW20</accession>
<evidence type="ECO:0000256" key="4">
    <source>
        <dbReference type="ARBA" id="ARBA00022989"/>
    </source>
</evidence>
<dbReference type="EMBL" id="DTGT01000337">
    <property type="protein sequence ID" value="HGH61693.1"/>
    <property type="molecule type" value="Genomic_DNA"/>
</dbReference>
<dbReference type="SUPFAM" id="SSF103473">
    <property type="entry name" value="MFS general substrate transporter"/>
    <property type="match status" value="1"/>
</dbReference>
<feature type="transmembrane region" description="Helical" evidence="6">
    <location>
        <begin position="404"/>
        <end position="435"/>
    </location>
</feature>